<dbReference type="EMBL" id="JACAZF010000014">
    <property type="protein sequence ID" value="KAF7290828.1"/>
    <property type="molecule type" value="Genomic_DNA"/>
</dbReference>
<organism evidence="7 8">
    <name type="scientific">Mycena indigotica</name>
    <dbReference type="NCBI Taxonomy" id="2126181"/>
    <lineage>
        <taxon>Eukaryota</taxon>
        <taxon>Fungi</taxon>
        <taxon>Dikarya</taxon>
        <taxon>Basidiomycota</taxon>
        <taxon>Agaricomycotina</taxon>
        <taxon>Agaricomycetes</taxon>
        <taxon>Agaricomycetidae</taxon>
        <taxon>Agaricales</taxon>
        <taxon>Marasmiineae</taxon>
        <taxon>Mycenaceae</taxon>
        <taxon>Mycena</taxon>
    </lineage>
</organism>
<dbReference type="InterPro" id="IPR050493">
    <property type="entry name" value="FAD-dep_Monooxygenase_BioMet"/>
</dbReference>
<reference evidence="7" key="1">
    <citation type="submission" date="2020-05" db="EMBL/GenBank/DDBJ databases">
        <title>Mycena genomes resolve the evolution of fungal bioluminescence.</title>
        <authorList>
            <person name="Tsai I.J."/>
        </authorList>
    </citation>
    <scope>NUCLEOTIDE SEQUENCE</scope>
    <source>
        <strain evidence="7">171206Taipei</strain>
    </source>
</reference>
<evidence type="ECO:0000256" key="2">
    <source>
        <dbReference type="ARBA" id="ARBA00022630"/>
    </source>
</evidence>
<dbReference type="Gene3D" id="3.50.50.60">
    <property type="entry name" value="FAD/NAD(P)-binding domain"/>
    <property type="match status" value="1"/>
</dbReference>
<dbReference type="AlphaFoldDB" id="A0A8H6S1X8"/>
<keyword evidence="5" id="KW-0503">Monooxygenase</keyword>
<name>A0A8H6S1X8_9AGAR</name>
<dbReference type="OrthoDB" id="2690153at2759"/>
<keyword evidence="8" id="KW-1185">Reference proteome</keyword>
<evidence type="ECO:0000256" key="1">
    <source>
        <dbReference type="ARBA" id="ARBA00007992"/>
    </source>
</evidence>
<dbReference type="PANTHER" id="PTHR13789:SF309">
    <property type="entry name" value="PUTATIVE (AFU_ORTHOLOGUE AFUA_6G14510)-RELATED"/>
    <property type="match status" value="1"/>
</dbReference>
<keyword evidence="2" id="KW-0285">Flavoprotein</keyword>
<evidence type="ECO:0000256" key="4">
    <source>
        <dbReference type="ARBA" id="ARBA00023002"/>
    </source>
</evidence>
<dbReference type="GeneID" id="59352206"/>
<feature type="domain" description="FAD-binding" evidence="6">
    <location>
        <begin position="22"/>
        <end position="382"/>
    </location>
</feature>
<dbReference type="Pfam" id="PF01494">
    <property type="entry name" value="FAD_binding_3"/>
    <property type="match status" value="1"/>
</dbReference>
<dbReference type="PANTHER" id="PTHR13789">
    <property type="entry name" value="MONOOXYGENASE"/>
    <property type="match status" value="1"/>
</dbReference>
<evidence type="ECO:0000259" key="6">
    <source>
        <dbReference type="Pfam" id="PF01494"/>
    </source>
</evidence>
<dbReference type="RefSeq" id="XP_037214188.1">
    <property type="nucleotide sequence ID" value="XM_037369690.1"/>
</dbReference>
<dbReference type="Proteomes" id="UP000636479">
    <property type="component" value="Unassembled WGS sequence"/>
</dbReference>
<keyword evidence="4" id="KW-0560">Oxidoreductase</keyword>
<evidence type="ECO:0000313" key="7">
    <source>
        <dbReference type="EMBL" id="KAF7290828.1"/>
    </source>
</evidence>
<gene>
    <name evidence="7" type="ORF">MIND_01324000</name>
</gene>
<dbReference type="PRINTS" id="PR00420">
    <property type="entry name" value="RNGMNOXGNASE"/>
</dbReference>
<evidence type="ECO:0000256" key="5">
    <source>
        <dbReference type="ARBA" id="ARBA00023033"/>
    </source>
</evidence>
<comment type="caution">
    <text evidence="7">The sequence shown here is derived from an EMBL/GenBank/DDBJ whole genome shotgun (WGS) entry which is preliminary data.</text>
</comment>
<dbReference type="GO" id="GO:0004497">
    <property type="term" value="F:monooxygenase activity"/>
    <property type="evidence" value="ECO:0007669"/>
    <property type="project" value="UniProtKB-KW"/>
</dbReference>
<dbReference type="GO" id="GO:0071949">
    <property type="term" value="F:FAD binding"/>
    <property type="evidence" value="ECO:0007669"/>
    <property type="project" value="InterPro"/>
</dbReference>
<proteinExistence type="inferred from homology"/>
<dbReference type="InterPro" id="IPR036188">
    <property type="entry name" value="FAD/NAD-bd_sf"/>
</dbReference>
<evidence type="ECO:0000256" key="3">
    <source>
        <dbReference type="ARBA" id="ARBA00022827"/>
    </source>
</evidence>
<protein>
    <submittedName>
        <fullName evidence="7">FAD/NAD(P)-binding domain-containing protein</fullName>
    </submittedName>
</protein>
<evidence type="ECO:0000313" key="8">
    <source>
        <dbReference type="Proteomes" id="UP000636479"/>
    </source>
</evidence>
<dbReference type="SUPFAM" id="SSF51905">
    <property type="entry name" value="FAD/NAD(P)-binding domain"/>
    <property type="match status" value="1"/>
</dbReference>
<comment type="similarity">
    <text evidence="1">Belongs to the paxM FAD-dependent monooxygenase family.</text>
</comment>
<keyword evidence="3" id="KW-0274">FAD</keyword>
<dbReference type="InterPro" id="IPR002938">
    <property type="entry name" value="FAD-bd"/>
</dbReference>
<dbReference type="Gene3D" id="3.30.70.2450">
    <property type="match status" value="1"/>
</dbReference>
<accession>A0A8H6S1X8</accession>
<sequence length="451" mass="48922">MWHCGLTKQLTGTMVSTLPSSTVVCIVGAGPSGLACALGISARNIPFVIVDALETGHSNSRSVGVHASALEALYSTHPGLVNTLVSDGVPSSTIRTVDLYEQLVFEQRLSDLAPYTKFPFILLIPQHTFEQRMHEVLPEEVTHWGKKVVAMCEDGGHYRLFFQSGETLEAQYIVAADGSKSTMRKLANIKFLHPFTGKDVMPDPSDPSYVAADVIFEKPLPPNVPKDSLQIMVGGGGMVLTAPLRSGQKDNEYFRLYLGVPDIPPPRPDQAYLQAVIDARGPGSHAETYPKLKIKTVLDSTRFQSRRGLAERFVHRSPGGGNIMLIGDAAHTHGPGGAQGMHLAICDGCELAEAISTHSGSLEALTAWGGRRRAIARQVIDRVEGIMEVESGKMDWTSWIRLKALRAIHRLPFVGTALIWRISGLVYRESPVAVGNGKADANGDFNSQILK</sequence>